<feature type="compositionally biased region" description="Basic and acidic residues" evidence="2">
    <location>
        <begin position="62"/>
        <end position="71"/>
    </location>
</feature>
<dbReference type="Proteomes" id="UP001595075">
    <property type="component" value="Unassembled WGS sequence"/>
</dbReference>
<gene>
    <name evidence="4" type="ORF">VTL71DRAFT_16269</name>
</gene>
<accession>A0ABR4CDY6</accession>
<feature type="region of interest" description="Disordered" evidence="2">
    <location>
        <begin position="338"/>
        <end position="366"/>
    </location>
</feature>
<feature type="compositionally biased region" description="Basic and acidic residues" evidence="2">
    <location>
        <begin position="356"/>
        <end position="366"/>
    </location>
</feature>
<feature type="compositionally biased region" description="Basic and acidic residues" evidence="2">
    <location>
        <begin position="103"/>
        <end position="112"/>
    </location>
</feature>
<evidence type="ECO:0000259" key="3">
    <source>
        <dbReference type="Pfam" id="PF11500"/>
    </source>
</evidence>
<feature type="region of interest" description="Disordered" evidence="2">
    <location>
        <begin position="706"/>
        <end position="772"/>
    </location>
</feature>
<feature type="compositionally biased region" description="Polar residues" evidence="2">
    <location>
        <begin position="706"/>
        <end position="729"/>
    </location>
</feature>
<evidence type="ECO:0000256" key="2">
    <source>
        <dbReference type="SAM" id="MobiDB-lite"/>
    </source>
</evidence>
<dbReference type="EMBL" id="JAZHXI010000009">
    <property type="protein sequence ID" value="KAL2068171.1"/>
    <property type="molecule type" value="Genomic_DNA"/>
</dbReference>
<proteinExistence type="predicted"/>
<feature type="compositionally biased region" description="Polar residues" evidence="2">
    <location>
        <begin position="602"/>
        <end position="611"/>
    </location>
</feature>
<feature type="compositionally biased region" description="Basic and acidic residues" evidence="2">
    <location>
        <begin position="10"/>
        <end position="24"/>
    </location>
</feature>
<organism evidence="4 5">
    <name type="scientific">Oculimacula yallundae</name>
    <dbReference type="NCBI Taxonomy" id="86028"/>
    <lineage>
        <taxon>Eukaryota</taxon>
        <taxon>Fungi</taxon>
        <taxon>Dikarya</taxon>
        <taxon>Ascomycota</taxon>
        <taxon>Pezizomycotina</taxon>
        <taxon>Leotiomycetes</taxon>
        <taxon>Helotiales</taxon>
        <taxon>Ploettnerulaceae</taxon>
        <taxon>Oculimacula</taxon>
    </lineage>
</organism>
<evidence type="ECO:0000256" key="1">
    <source>
        <dbReference type="SAM" id="Coils"/>
    </source>
</evidence>
<feature type="coiled-coil region" evidence="1">
    <location>
        <begin position="379"/>
        <end position="473"/>
    </location>
</feature>
<feature type="compositionally biased region" description="Basic and acidic residues" evidence="2">
    <location>
        <begin position="154"/>
        <end position="205"/>
    </location>
</feature>
<feature type="compositionally biased region" description="Basic and acidic residues" evidence="2">
    <location>
        <begin position="746"/>
        <end position="757"/>
    </location>
</feature>
<feature type="region of interest" description="Disordered" evidence="2">
    <location>
        <begin position="1"/>
        <end position="27"/>
    </location>
</feature>
<feature type="domain" description="Spindle pole body-associated protein cut12" evidence="3">
    <location>
        <begin position="145"/>
        <end position="302"/>
    </location>
</feature>
<feature type="region of interest" description="Disordered" evidence="2">
    <location>
        <begin position="62"/>
        <end position="222"/>
    </location>
</feature>
<keyword evidence="5" id="KW-1185">Reference proteome</keyword>
<protein>
    <recommendedName>
        <fullName evidence="3">Spindle pole body-associated protein cut12 domain-containing protein</fullName>
    </recommendedName>
</protein>
<reference evidence="4 5" key="1">
    <citation type="journal article" date="2024" name="Commun. Biol.">
        <title>Comparative genomic analysis of thermophilic fungi reveals convergent evolutionary adaptations and gene losses.</title>
        <authorList>
            <person name="Steindorff A.S."/>
            <person name="Aguilar-Pontes M.V."/>
            <person name="Robinson A.J."/>
            <person name="Andreopoulos B."/>
            <person name="LaButti K."/>
            <person name="Kuo A."/>
            <person name="Mondo S."/>
            <person name="Riley R."/>
            <person name="Otillar R."/>
            <person name="Haridas S."/>
            <person name="Lipzen A."/>
            <person name="Grimwood J."/>
            <person name="Schmutz J."/>
            <person name="Clum A."/>
            <person name="Reid I.D."/>
            <person name="Moisan M.C."/>
            <person name="Butler G."/>
            <person name="Nguyen T.T.M."/>
            <person name="Dewar K."/>
            <person name="Conant G."/>
            <person name="Drula E."/>
            <person name="Henrissat B."/>
            <person name="Hansel C."/>
            <person name="Singer S."/>
            <person name="Hutchinson M.I."/>
            <person name="de Vries R.P."/>
            <person name="Natvig D.O."/>
            <person name="Powell A.J."/>
            <person name="Tsang A."/>
            <person name="Grigoriev I.V."/>
        </authorList>
    </citation>
    <scope>NUCLEOTIDE SEQUENCE [LARGE SCALE GENOMIC DNA]</scope>
    <source>
        <strain evidence="4 5">CBS 494.80</strain>
    </source>
</reference>
<feature type="compositionally biased region" description="Polar residues" evidence="2">
    <location>
        <begin position="568"/>
        <end position="577"/>
    </location>
</feature>
<feature type="compositionally biased region" description="Polar residues" evidence="2">
    <location>
        <begin position="137"/>
        <end position="153"/>
    </location>
</feature>
<feature type="region of interest" description="Disordered" evidence="2">
    <location>
        <begin position="528"/>
        <end position="638"/>
    </location>
</feature>
<name>A0ABR4CDY6_9HELO</name>
<evidence type="ECO:0000313" key="4">
    <source>
        <dbReference type="EMBL" id="KAL2068171.1"/>
    </source>
</evidence>
<dbReference type="Pfam" id="PF11500">
    <property type="entry name" value="Cut12"/>
    <property type="match status" value="1"/>
</dbReference>
<sequence length="772" mass="86341">MLNWWLGRPTEGRVDDDNPDREPPETPAPVFAARALKSAIFGAPAPPDDDTIYDIEREFGAEASKVTKDPQPRNLSPTKPPGILLTPGTATTRRKTVSFGNDVAEKEVDKNTAGRRGRNRLLDDSDKQLPTPFVTRPETSSRPVRKTSLTQALEDSRQEKTPKSEPKRASMEVEPATKRAPATKDKITAVDTISKDSQSKQRDSGLRQSVEGDNTDMDMTVDLNIPHSRSGKYWKSEYEQYHEEALLGMNKLMAYKELAKSYAKHKDAENIDLAKKLKESQQTVAIMEDRMFEVSARIALLGKDGNGDDAPELVKELARQAALGVQYKAQVEEFRAALEGDESSPSKHARKHRSSRRLEENDIDTSRELRQARVQLKEMASVKEEVSSLRQSLSTAEKSVQKLQDENTKLAQQLLHADLRLEKHLETCEKKRHSSDEHRQKRDEAVQNLQNDYDRLKEQAKSQRRDAEHLLKRRHDQVVELKKEIASLRGADANAQDIQTVLQEKTSEHDRTVAELRLEIEELKDKLKQSVKETPSSKGTRERRLDMSSLTSKPLPVIEPPPVRDSQIPVSSQSLSRPSKVIMASKHSRSETPTGSPKHRSSYSALSELTNGGNGEPTPFQRSGPVQHTPLGPITPLANRFSNLSLESSEMHLPSPEPSLPQITSRAIHDRNCRPSPAPSMFNIASSPPKAAMVRPRVSNELLRQKSNSNLGSRQNANMASSRISNIDSSRMRNPIPPERAAAARARLEQKQAEKRRAQALGVGKENVSSRV</sequence>
<feature type="region of interest" description="Disordered" evidence="2">
    <location>
        <begin position="670"/>
        <end position="691"/>
    </location>
</feature>
<evidence type="ECO:0000313" key="5">
    <source>
        <dbReference type="Proteomes" id="UP001595075"/>
    </source>
</evidence>
<keyword evidence="1" id="KW-0175">Coiled coil</keyword>
<comment type="caution">
    <text evidence="4">The sequence shown here is derived from an EMBL/GenBank/DDBJ whole genome shotgun (WGS) entry which is preliminary data.</text>
</comment>
<dbReference type="InterPro" id="IPR021589">
    <property type="entry name" value="Cut12"/>
</dbReference>